<dbReference type="SMART" id="SM00419">
    <property type="entry name" value="HTH_CRP"/>
    <property type="match status" value="1"/>
</dbReference>
<evidence type="ECO:0000313" key="7">
    <source>
        <dbReference type="Proteomes" id="UP001155820"/>
    </source>
</evidence>
<reference evidence="6" key="1">
    <citation type="submission" date="2019-07" db="EMBL/GenBank/DDBJ databases">
        <title>FDA dAtabase for Regulatory Grade micrObial Sequences (FDA-ARGOS): Supporting development and validation of Infectious Disease Dx tests.</title>
        <authorList>
            <person name="Bachman M."/>
            <person name="Young C."/>
            <person name="Tallon L."/>
            <person name="Sadzewicz L."/>
            <person name="Vavikolanu K."/>
            <person name="Mehta A."/>
            <person name="Aluvathingal J."/>
            <person name="Nadendla S."/>
            <person name="Nandy P."/>
            <person name="Geyer C."/>
            <person name="Yan Y."/>
            <person name="Sichtig H."/>
        </authorList>
    </citation>
    <scope>NUCLEOTIDE SEQUENCE</scope>
    <source>
        <strain evidence="6">FDAARGOS_618</strain>
    </source>
</reference>
<keyword evidence="7" id="KW-1185">Reference proteome</keyword>
<dbReference type="SMART" id="SM00100">
    <property type="entry name" value="cNMP"/>
    <property type="match status" value="1"/>
</dbReference>
<dbReference type="RefSeq" id="WP_080723297.1">
    <property type="nucleotide sequence ID" value="NZ_JABRWL010000006.1"/>
</dbReference>
<dbReference type="Gene3D" id="1.10.10.10">
    <property type="entry name" value="Winged helix-like DNA-binding domain superfamily/Winged helix DNA-binding domain"/>
    <property type="match status" value="1"/>
</dbReference>
<name>A0AA44EPY5_9HYPH</name>
<keyword evidence="1" id="KW-0805">Transcription regulation</keyword>
<dbReference type="Gene3D" id="2.60.120.10">
    <property type="entry name" value="Jelly Rolls"/>
    <property type="match status" value="1"/>
</dbReference>
<keyword evidence="3" id="KW-0804">Transcription</keyword>
<dbReference type="Pfam" id="PF13545">
    <property type="entry name" value="HTH_Crp_2"/>
    <property type="match status" value="1"/>
</dbReference>
<evidence type="ECO:0000256" key="2">
    <source>
        <dbReference type="ARBA" id="ARBA00023125"/>
    </source>
</evidence>
<dbReference type="InterPro" id="IPR036388">
    <property type="entry name" value="WH-like_DNA-bd_sf"/>
</dbReference>
<dbReference type="InterPro" id="IPR014710">
    <property type="entry name" value="RmlC-like_jellyroll"/>
</dbReference>
<accession>A0AA44EPY5</accession>
<dbReference type="InterPro" id="IPR036390">
    <property type="entry name" value="WH_DNA-bd_sf"/>
</dbReference>
<dbReference type="InterPro" id="IPR000595">
    <property type="entry name" value="cNMP-bd_dom"/>
</dbReference>
<dbReference type="Proteomes" id="UP001155820">
    <property type="component" value="Unassembled WGS sequence"/>
</dbReference>
<protein>
    <submittedName>
        <fullName evidence="6">Crp/Fnr family transcriptional regulator</fullName>
    </submittedName>
</protein>
<feature type="region of interest" description="Disordered" evidence="4">
    <location>
        <begin position="1"/>
        <end position="36"/>
    </location>
</feature>
<proteinExistence type="predicted"/>
<dbReference type="InterPro" id="IPR018490">
    <property type="entry name" value="cNMP-bd_dom_sf"/>
</dbReference>
<dbReference type="SUPFAM" id="SSF46785">
    <property type="entry name" value="Winged helix' DNA-binding domain"/>
    <property type="match status" value="1"/>
</dbReference>
<dbReference type="InterPro" id="IPR012318">
    <property type="entry name" value="HTH_CRP"/>
</dbReference>
<feature type="compositionally biased region" description="Basic residues" evidence="4">
    <location>
        <begin position="1"/>
        <end position="10"/>
    </location>
</feature>
<dbReference type="GO" id="GO:0006355">
    <property type="term" value="P:regulation of DNA-templated transcription"/>
    <property type="evidence" value="ECO:0007669"/>
    <property type="project" value="InterPro"/>
</dbReference>
<evidence type="ECO:0000256" key="1">
    <source>
        <dbReference type="ARBA" id="ARBA00023015"/>
    </source>
</evidence>
<sequence>MPFEKRRSRLPARESGLTRRPGHSSRDGGAEDRQAVEPEFVRFDQNRLLPCYRVGDRKIGAGEDLFIMGATGKAIFNLLEGCAAVYILLADGRKQIVQFALPGAILGLLPPDVGTTAVGAEALTDVLVSVVPLSVLISHARKEPDIAMRLAFSQATDCGMAYSHLTSIGRRTARERVALLLLELFTRFRAHWRGHRGEEMILPLTQEQIGDATGLTYVHVNRVLSSLRKEGIVQFHYRRLKILNPDRLIDAAAVDPDIVSTWLERRDWT</sequence>
<feature type="compositionally biased region" description="Basic and acidic residues" evidence="4">
    <location>
        <begin position="24"/>
        <end position="36"/>
    </location>
</feature>
<dbReference type="GO" id="GO:0003677">
    <property type="term" value="F:DNA binding"/>
    <property type="evidence" value="ECO:0007669"/>
    <property type="project" value="UniProtKB-KW"/>
</dbReference>
<dbReference type="CDD" id="cd00038">
    <property type="entry name" value="CAP_ED"/>
    <property type="match status" value="1"/>
</dbReference>
<feature type="domain" description="HTH crp-type" evidence="5">
    <location>
        <begin position="171"/>
        <end position="246"/>
    </location>
</feature>
<organism evidence="6 7">
    <name type="scientific">Agrobacterium pusense</name>
    <dbReference type="NCBI Taxonomy" id="648995"/>
    <lineage>
        <taxon>Bacteria</taxon>
        <taxon>Pseudomonadati</taxon>
        <taxon>Pseudomonadota</taxon>
        <taxon>Alphaproteobacteria</taxon>
        <taxon>Hyphomicrobiales</taxon>
        <taxon>Rhizobiaceae</taxon>
        <taxon>Rhizobium/Agrobacterium group</taxon>
        <taxon>Agrobacterium</taxon>
    </lineage>
</organism>
<dbReference type="Pfam" id="PF00027">
    <property type="entry name" value="cNMP_binding"/>
    <property type="match status" value="1"/>
</dbReference>
<comment type="caution">
    <text evidence="6">The sequence shown here is derived from an EMBL/GenBank/DDBJ whole genome shotgun (WGS) entry which is preliminary data.</text>
</comment>
<dbReference type="EMBL" id="JABRWM010000006">
    <property type="protein sequence ID" value="NRF22085.1"/>
    <property type="molecule type" value="Genomic_DNA"/>
</dbReference>
<evidence type="ECO:0000313" key="6">
    <source>
        <dbReference type="EMBL" id="NRF22085.1"/>
    </source>
</evidence>
<evidence type="ECO:0000256" key="4">
    <source>
        <dbReference type="SAM" id="MobiDB-lite"/>
    </source>
</evidence>
<gene>
    <name evidence="6" type="ORF">FOB26_23815</name>
</gene>
<evidence type="ECO:0000256" key="3">
    <source>
        <dbReference type="ARBA" id="ARBA00023163"/>
    </source>
</evidence>
<dbReference type="SUPFAM" id="SSF51206">
    <property type="entry name" value="cAMP-binding domain-like"/>
    <property type="match status" value="1"/>
</dbReference>
<dbReference type="PRINTS" id="PR00034">
    <property type="entry name" value="HTHCRP"/>
</dbReference>
<dbReference type="AlphaFoldDB" id="A0AA44EPY5"/>
<dbReference type="PROSITE" id="PS51063">
    <property type="entry name" value="HTH_CRP_2"/>
    <property type="match status" value="1"/>
</dbReference>
<evidence type="ECO:0000259" key="5">
    <source>
        <dbReference type="PROSITE" id="PS51063"/>
    </source>
</evidence>
<keyword evidence="2" id="KW-0238">DNA-binding</keyword>